<gene>
    <name evidence="2" type="ORF">OG477_41100</name>
</gene>
<feature type="region of interest" description="Disordered" evidence="1">
    <location>
        <begin position="1"/>
        <end position="24"/>
    </location>
</feature>
<dbReference type="EMBL" id="CP108140">
    <property type="protein sequence ID" value="WTP91324.1"/>
    <property type="molecule type" value="Genomic_DNA"/>
</dbReference>
<reference evidence="2" key="1">
    <citation type="submission" date="2022-10" db="EMBL/GenBank/DDBJ databases">
        <title>The complete genomes of actinobacterial strains from the NBC collection.</title>
        <authorList>
            <person name="Joergensen T.S."/>
            <person name="Alvarez Arevalo M."/>
            <person name="Sterndorff E.B."/>
            <person name="Faurdal D."/>
            <person name="Vuksanovic O."/>
            <person name="Mourched A.-S."/>
            <person name="Charusanti P."/>
            <person name="Shaw S."/>
            <person name="Blin K."/>
            <person name="Weber T."/>
        </authorList>
    </citation>
    <scope>NUCLEOTIDE SEQUENCE</scope>
    <source>
        <strain evidence="2">NBC 00180</strain>
    </source>
</reference>
<proteinExistence type="predicted"/>
<protein>
    <submittedName>
        <fullName evidence="2">Uncharacterized protein</fullName>
    </submittedName>
</protein>
<evidence type="ECO:0000256" key="1">
    <source>
        <dbReference type="SAM" id="MobiDB-lite"/>
    </source>
</evidence>
<evidence type="ECO:0000313" key="2">
    <source>
        <dbReference type="EMBL" id="WTP91324.1"/>
    </source>
</evidence>
<feature type="region of interest" description="Disordered" evidence="1">
    <location>
        <begin position="79"/>
        <end position="103"/>
    </location>
</feature>
<name>A0AAU1IB19_9ACTN</name>
<organism evidence="2">
    <name type="scientific">Streptomyces sp. NBC_00180</name>
    <dbReference type="NCBI Taxonomy" id="2903632"/>
    <lineage>
        <taxon>Bacteria</taxon>
        <taxon>Bacillati</taxon>
        <taxon>Actinomycetota</taxon>
        <taxon>Actinomycetes</taxon>
        <taxon>Kitasatosporales</taxon>
        <taxon>Streptomycetaceae</taxon>
        <taxon>Streptomyces</taxon>
    </lineage>
</organism>
<sequence>MPQPIPPDAPPAQHETWHPPMAPLPAQGQWCRPVVCAQKAVSAQVPAQKAIVAQRFECRQCDVTWYDTDTTCWNCHQPATPAATGRTGHGPPGVAGLPMGLRA</sequence>
<dbReference type="AlphaFoldDB" id="A0AAU1IB19"/>
<feature type="compositionally biased region" description="Pro residues" evidence="1">
    <location>
        <begin position="1"/>
        <end position="10"/>
    </location>
</feature>
<accession>A0AAU1IB19</accession>